<dbReference type="HAMAP" id="MF_00832">
    <property type="entry name" value="RutD"/>
    <property type="match status" value="1"/>
</dbReference>
<dbReference type="EC" id="3.5.1.-" evidence="2"/>
<comment type="function">
    <text evidence="2">Involved in pyrimidine catabolism. May facilitate the hydrolysis of carbamate, a reaction that can also occur spontaneously.</text>
</comment>
<dbReference type="InterPro" id="IPR019913">
    <property type="entry name" value="Pyrimidine_utilisation_RutD"/>
</dbReference>
<dbReference type="SUPFAM" id="SSF53474">
    <property type="entry name" value="alpha/beta-Hydrolases"/>
    <property type="match status" value="1"/>
</dbReference>
<dbReference type="PRINTS" id="PR00111">
    <property type="entry name" value="ABHYDROLASE"/>
</dbReference>
<dbReference type="GO" id="GO:0006212">
    <property type="term" value="P:uracil catabolic process"/>
    <property type="evidence" value="ECO:0007669"/>
    <property type="project" value="UniProtKB-UniRule"/>
</dbReference>
<proteinExistence type="inferred from homology"/>
<sequence>MSVAAGLYHELHGPDGAPPLILSAGLGGSAQYWQPNLAALAAHFRVLVYDHRGTGRSDRALPDTVTVDDFADDMLALMDAVGWPRARIVGHAAGGVAALALALKAPERVERLVVVNGWAKAEPHFLRCFAARLALLQASGAEAYVRAQPIFLYPANWSSAHDAEIEADIPAQLAHFPGAETMEKRIAALAGFDIVARLSEIVAPVLMVAASDDVLVPSRASERLAAGLPHGELALAESGGHAYNITEADDFNDFVLGWLSGDQEK</sequence>
<comment type="catalytic activity">
    <reaction evidence="2">
        <text>carbamate + 2 H(+) = NH4(+) + CO2</text>
        <dbReference type="Rhea" id="RHEA:15649"/>
        <dbReference type="ChEBI" id="CHEBI:13941"/>
        <dbReference type="ChEBI" id="CHEBI:15378"/>
        <dbReference type="ChEBI" id="CHEBI:16526"/>
        <dbReference type="ChEBI" id="CHEBI:28938"/>
    </reaction>
</comment>
<dbReference type="EMBL" id="RCZK01000013">
    <property type="protein sequence ID" value="TPG09938.1"/>
    <property type="molecule type" value="Genomic_DNA"/>
</dbReference>
<evidence type="ECO:0000256" key="2">
    <source>
        <dbReference type="HAMAP-Rule" id="MF_00832"/>
    </source>
</evidence>
<organism evidence="4 5">
    <name type="scientific">Sphingomonas oligophenolica</name>
    <dbReference type="NCBI Taxonomy" id="301154"/>
    <lineage>
        <taxon>Bacteria</taxon>
        <taxon>Pseudomonadati</taxon>
        <taxon>Pseudomonadota</taxon>
        <taxon>Alphaproteobacteria</taxon>
        <taxon>Sphingomonadales</taxon>
        <taxon>Sphingomonadaceae</taxon>
        <taxon>Sphingomonas</taxon>
    </lineage>
</organism>
<keyword evidence="5" id="KW-1185">Reference proteome</keyword>
<dbReference type="InterPro" id="IPR050471">
    <property type="entry name" value="AB_hydrolase"/>
</dbReference>
<dbReference type="PANTHER" id="PTHR43433">
    <property type="entry name" value="HYDROLASE, ALPHA/BETA FOLD FAMILY PROTEIN"/>
    <property type="match status" value="1"/>
</dbReference>
<reference evidence="4 5" key="1">
    <citation type="journal article" date="2019" name="Environ. Microbiol.">
        <title>Species interactions and distinct microbial communities in high Arctic permafrost affected cryosols are associated with the CH4 and CO2 gas fluxes.</title>
        <authorList>
            <person name="Altshuler I."/>
            <person name="Hamel J."/>
            <person name="Turney S."/>
            <person name="Magnuson E."/>
            <person name="Levesque R."/>
            <person name="Greer C."/>
            <person name="Whyte L.G."/>
        </authorList>
    </citation>
    <scope>NUCLEOTIDE SEQUENCE [LARGE SCALE GENOMIC DNA]</scope>
    <source>
        <strain evidence="4 5">S5.1</strain>
    </source>
</reference>
<dbReference type="Proteomes" id="UP000318413">
    <property type="component" value="Unassembled WGS sequence"/>
</dbReference>
<protein>
    <recommendedName>
        <fullName evidence="2">Putative carbamate hydrolase RutD</fullName>
        <ecNumber evidence="2">3.5.1.-</ecNumber>
    </recommendedName>
    <alternativeName>
        <fullName evidence="2">Aminohydrolase</fullName>
    </alternativeName>
</protein>
<dbReference type="InterPro" id="IPR000073">
    <property type="entry name" value="AB_hydrolase_1"/>
</dbReference>
<dbReference type="Pfam" id="PF00561">
    <property type="entry name" value="Abhydrolase_1"/>
    <property type="match status" value="1"/>
</dbReference>
<dbReference type="OrthoDB" id="9801400at2"/>
<name>A0A502CAG8_9SPHN</name>
<comment type="similarity">
    <text evidence="2">Belongs to the AB hydrolase superfamily. Hydrolase RutD family.</text>
</comment>
<dbReference type="AlphaFoldDB" id="A0A502CAG8"/>
<feature type="domain" description="AB hydrolase-1" evidence="3">
    <location>
        <begin position="18"/>
        <end position="123"/>
    </location>
</feature>
<evidence type="ECO:0000259" key="3">
    <source>
        <dbReference type="Pfam" id="PF00561"/>
    </source>
</evidence>
<dbReference type="PANTHER" id="PTHR43433:SF10">
    <property type="entry name" value="AB HYDROLASE-1 DOMAIN-CONTAINING PROTEIN"/>
    <property type="match status" value="1"/>
</dbReference>
<comment type="caution">
    <text evidence="4">The sequence shown here is derived from an EMBL/GenBank/DDBJ whole genome shotgun (WGS) entry which is preliminary data.</text>
</comment>
<dbReference type="RefSeq" id="WP_140872486.1">
    <property type="nucleotide sequence ID" value="NZ_RCZK01000013.1"/>
</dbReference>
<dbReference type="Gene3D" id="3.40.50.1820">
    <property type="entry name" value="alpha/beta hydrolase"/>
    <property type="match status" value="1"/>
</dbReference>
<keyword evidence="1 2" id="KW-0378">Hydrolase</keyword>
<dbReference type="NCBIfam" id="TIGR03611">
    <property type="entry name" value="RutD"/>
    <property type="match status" value="1"/>
</dbReference>
<evidence type="ECO:0000256" key="1">
    <source>
        <dbReference type="ARBA" id="ARBA00022801"/>
    </source>
</evidence>
<evidence type="ECO:0000313" key="4">
    <source>
        <dbReference type="EMBL" id="TPG09938.1"/>
    </source>
</evidence>
<dbReference type="GO" id="GO:0016811">
    <property type="term" value="F:hydrolase activity, acting on carbon-nitrogen (but not peptide) bonds, in linear amides"/>
    <property type="evidence" value="ECO:0007669"/>
    <property type="project" value="InterPro"/>
</dbReference>
<accession>A0A502CAG8</accession>
<evidence type="ECO:0000313" key="5">
    <source>
        <dbReference type="Proteomes" id="UP000318413"/>
    </source>
</evidence>
<dbReference type="InterPro" id="IPR029058">
    <property type="entry name" value="AB_hydrolase_fold"/>
</dbReference>
<gene>
    <name evidence="2 4" type="primary">rutD</name>
    <name evidence="4" type="ORF">EAH84_13205</name>
</gene>
<dbReference type="GO" id="GO:0019740">
    <property type="term" value="P:nitrogen utilization"/>
    <property type="evidence" value="ECO:0007669"/>
    <property type="project" value="UniProtKB-UniRule"/>
</dbReference>